<keyword evidence="1" id="KW-0472">Membrane</keyword>
<feature type="domain" description="TadE-like" evidence="2">
    <location>
        <begin position="17"/>
        <end position="57"/>
    </location>
</feature>
<sequence>MMRFRSLRALRRSTRAVSAVEFALALPLFIAVIGSGMEITWLILTHMKVQRLANMSADLVARNGASENPLSEVQIYDIMSAMDVAAAPLDVRGNGRLIISAVLGEDSNNDGQPDVNRIKWQRFDGGLTAAPRVIGCVGSSTVAASIGRQLRLAEPLFHAQVSYSYQPFFTGEMMRWFDIPTTITRTASYRGRGAIYHPVLSVEGFPAKSNCTSANGL</sequence>
<gene>
    <name evidence="3" type="ORF">GRI97_01455</name>
</gene>
<evidence type="ECO:0000313" key="3">
    <source>
        <dbReference type="EMBL" id="MXO97653.1"/>
    </source>
</evidence>
<dbReference type="InterPro" id="IPR012495">
    <property type="entry name" value="TadE-like_dom"/>
</dbReference>
<dbReference type="AlphaFoldDB" id="A0A6I4TTH2"/>
<dbReference type="RefSeq" id="WP_161389370.1">
    <property type="nucleotide sequence ID" value="NZ_WTYJ01000001.1"/>
</dbReference>
<proteinExistence type="predicted"/>
<keyword evidence="1" id="KW-0812">Transmembrane</keyword>
<dbReference type="OrthoDB" id="7432392at2"/>
<comment type="caution">
    <text evidence="3">The sequence shown here is derived from an EMBL/GenBank/DDBJ whole genome shotgun (WGS) entry which is preliminary data.</text>
</comment>
<protein>
    <submittedName>
        <fullName evidence="3">Pilus assembly protein</fullName>
    </submittedName>
</protein>
<accession>A0A6I4TTH2</accession>
<keyword evidence="1" id="KW-1133">Transmembrane helix</keyword>
<reference evidence="3 4" key="1">
    <citation type="submission" date="2019-12" db="EMBL/GenBank/DDBJ databases">
        <title>Genomic-based taxomic classification of the family Erythrobacteraceae.</title>
        <authorList>
            <person name="Xu L."/>
        </authorList>
    </citation>
    <scope>NUCLEOTIDE SEQUENCE [LARGE SCALE GENOMIC DNA]</scope>
    <source>
        <strain evidence="3 4">S36</strain>
    </source>
</reference>
<organism evidence="3 4">
    <name type="scientific">Croceibacterium xixiisoli</name>
    <dbReference type="NCBI Taxonomy" id="1476466"/>
    <lineage>
        <taxon>Bacteria</taxon>
        <taxon>Pseudomonadati</taxon>
        <taxon>Pseudomonadota</taxon>
        <taxon>Alphaproteobacteria</taxon>
        <taxon>Sphingomonadales</taxon>
        <taxon>Erythrobacteraceae</taxon>
        <taxon>Croceibacterium</taxon>
    </lineage>
</organism>
<evidence type="ECO:0000313" key="4">
    <source>
        <dbReference type="Proteomes" id="UP000469430"/>
    </source>
</evidence>
<evidence type="ECO:0000259" key="2">
    <source>
        <dbReference type="Pfam" id="PF07811"/>
    </source>
</evidence>
<dbReference type="Proteomes" id="UP000469430">
    <property type="component" value="Unassembled WGS sequence"/>
</dbReference>
<feature type="transmembrane region" description="Helical" evidence="1">
    <location>
        <begin position="20"/>
        <end position="44"/>
    </location>
</feature>
<dbReference type="Pfam" id="PF07811">
    <property type="entry name" value="TadE"/>
    <property type="match status" value="1"/>
</dbReference>
<evidence type="ECO:0000256" key="1">
    <source>
        <dbReference type="SAM" id="Phobius"/>
    </source>
</evidence>
<name>A0A6I4TTH2_9SPHN</name>
<keyword evidence="4" id="KW-1185">Reference proteome</keyword>
<dbReference type="EMBL" id="WTYJ01000001">
    <property type="protein sequence ID" value="MXO97653.1"/>
    <property type="molecule type" value="Genomic_DNA"/>
</dbReference>